<sequence>SACPPAQLKRKRSAIKRYKILVRLMNPFHSHHYHHQHHHLPNLPNCVCHLRRMPSATVAQRHFTHLSSRNVHRQLSRLENSAPPYNAF</sequence>
<accession>A0A811V6E4</accession>
<dbReference type="EMBL" id="CAJHJT010000034">
    <property type="protein sequence ID" value="CAD7006464.1"/>
    <property type="molecule type" value="Genomic_DNA"/>
</dbReference>
<organism evidence="1 2">
    <name type="scientific">Ceratitis capitata</name>
    <name type="common">Mediterranean fruit fly</name>
    <name type="synonym">Tephritis capitata</name>
    <dbReference type="NCBI Taxonomy" id="7213"/>
    <lineage>
        <taxon>Eukaryota</taxon>
        <taxon>Metazoa</taxon>
        <taxon>Ecdysozoa</taxon>
        <taxon>Arthropoda</taxon>
        <taxon>Hexapoda</taxon>
        <taxon>Insecta</taxon>
        <taxon>Pterygota</taxon>
        <taxon>Neoptera</taxon>
        <taxon>Endopterygota</taxon>
        <taxon>Diptera</taxon>
        <taxon>Brachycera</taxon>
        <taxon>Muscomorpha</taxon>
        <taxon>Tephritoidea</taxon>
        <taxon>Tephritidae</taxon>
        <taxon>Ceratitis</taxon>
        <taxon>Ceratitis</taxon>
    </lineage>
</organism>
<reference evidence="1" key="1">
    <citation type="submission" date="2020-11" db="EMBL/GenBank/DDBJ databases">
        <authorList>
            <person name="Whitehead M."/>
        </authorList>
    </citation>
    <scope>NUCLEOTIDE SEQUENCE</scope>
    <source>
        <strain evidence="1">EGII</strain>
    </source>
</reference>
<gene>
    <name evidence="1" type="ORF">CCAP1982_LOCUS14782</name>
</gene>
<feature type="non-terminal residue" evidence="1">
    <location>
        <position position="1"/>
    </location>
</feature>
<dbReference type="AlphaFoldDB" id="A0A811V6E4"/>
<comment type="caution">
    <text evidence="1">The sequence shown here is derived from an EMBL/GenBank/DDBJ whole genome shotgun (WGS) entry which is preliminary data.</text>
</comment>
<proteinExistence type="predicted"/>
<protein>
    <submittedName>
        <fullName evidence="1">(Mediterranean fruit fly) hypothetical protein</fullName>
    </submittedName>
</protein>
<evidence type="ECO:0000313" key="1">
    <source>
        <dbReference type="EMBL" id="CAD7006464.1"/>
    </source>
</evidence>
<name>A0A811V6E4_CERCA</name>
<evidence type="ECO:0000313" key="2">
    <source>
        <dbReference type="Proteomes" id="UP000606786"/>
    </source>
</evidence>
<dbReference type="Proteomes" id="UP000606786">
    <property type="component" value="Unassembled WGS sequence"/>
</dbReference>
<keyword evidence="2" id="KW-1185">Reference proteome</keyword>